<reference evidence="1 2" key="1">
    <citation type="submission" date="2018-11" db="EMBL/GenBank/DDBJ databases">
        <title>Genome sequencing of Paenibacillus sp. KCOM 3021 (= ChDC PVNT-B20).</title>
        <authorList>
            <person name="Kook J.-K."/>
            <person name="Park S.-N."/>
            <person name="Lim Y.K."/>
        </authorList>
    </citation>
    <scope>NUCLEOTIDE SEQUENCE [LARGE SCALE GENOMIC DNA]</scope>
    <source>
        <strain evidence="1 2">KCOM 3021</strain>
    </source>
</reference>
<protein>
    <submittedName>
        <fullName evidence="1">Uncharacterized protein</fullName>
    </submittedName>
</protein>
<proteinExistence type="predicted"/>
<evidence type="ECO:0000313" key="1">
    <source>
        <dbReference type="EMBL" id="RRJ62725.1"/>
    </source>
</evidence>
<name>A0A3P3TX72_9BACL</name>
<comment type="caution">
    <text evidence="1">The sequence shown here is derived from an EMBL/GenBank/DDBJ whole genome shotgun (WGS) entry which is preliminary data.</text>
</comment>
<sequence length="119" mass="13803">MEYLNVSIGPVDSENTIYLCGETISIDCSLLHYSSHDHYTNVFVKTSEAMKYLVSQITVDTHINLFVEQIDPSTYGAIHGFLKSTVNKKENHQLFIKRLMVWVFDQKRQDCRAFGFYEV</sequence>
<keyword evidence="2" id="KW-1185">Reference proteome</keyword>
<gene>
    <name evidence="1" type="ORF">EHV15_07055</name>
</gene>
<evidence type="ECO:0000313" key="2">
    <source>
        <dbReference type="Proteomes" id="UP000267017"/>
    </source>
</evidence>
<dbReference type="Proteomes" id="UP000267017">
    <property type="component" value="Unassembled WGS sequence"/>
</dbReference>
<dbReference type="RefSeq" id="WP_128630611.1">
    <property type="nucleotide sequence ID" value="NZ_RRCN01000001.1"/>
</dbReference>
<accession>A0A3P3TX72</accession>
<dbReference type="EMBL" id="RRCN01000001">
    <property type="protein sequence ID" value="RRJ62725.1"/>
    <property type="molecule type" value="Genomic_DNA"/>
</dbReference>
<dbReference type="AlphaFoldDB" id="A0A3P3TX72"/>
<dbReference type="OrthoDB" id="2620677at2"/>
<organism evidence="1 2">
    <name type="scientific">Paenibacillus oralis</name>
    <dbReference type="NCBI Taxonomy" id="2490856"/>
    <lineage>
        <taxon>Bacteria</taxon>
        <taxon>Bacillati</taxon>
        <taxon>Bacillota</taxon>
        <taxon>Bacilli</taxon>
        <taxon>Bacillales</taxon>
        <taxon>Paenibacillaceae</taxon>
        <taxon>Paenibacillus</taxon>
    </lineage>
</organism>